<evidence type="ECO:0000313" key="3">
    <source>
        <dbReference type="Proteomes" id="UP000029014"/>
    </source>
</evidence>
<evidence type="ECO:0000313" key="2">
    <source>
        <dbReference type="EMBL" id="KFI73310.1"/>
    </source>
</evidence>
<dbReference type="PANTHER" id="PTHR35810:SF1">
    <property type="entry name" value="CYTOPLASMIC PROTEIN"/>
    <property type="match status" value="1"/>
</dbReference>
<dbReference type="RefSeq" id="WP_022861397.1">
    <property type="nucleotide sequence ID" value="NZ_JGZD01000007.1"/>
</dbReference>
<dbReference type="Pfam" id="PF02661">
    <property type="entry name" value="Fic"/>
    <property type="match status" value="1"/>
</dbReference>
<dbReference type="InterPro" id="IPR053737">
    <property type="entry name" value="Type_II_TA_Toxin"/>
</dbReference>
<dbReference type="PROSITE" id="PS51459">
    <property type="entry name" value="FIDO"/>
    <property type="match status" value="1"/>
</dbReference>
<dbReference type="STRING" id="1693.BMIN_1405"/>
<keyword evidence="3" id="KW-1185">Reference proteome</keyword>
<comment type="caution">
    <text evidence="2">The sequence shown here is derived from an EMBL/GenBank/DDBJ whole genome shotgun (WGS) entry which is preliminary data.</text>
</comment>
<dbReference type="Pfam" id="PF13310">
    <property type="entry name" value="Virulence_RhuM"/>
    <property type="match status" value="1"/>
</dbReference>
<sequence>MPSDEAHGEPDFESREVSVGEDAGRVVLYRSGNGRVSLQVRTSGDTVWLTRRQMAELFDRDVKTIGKHIANARREELADVPVVAKFATTAADGKTYQVEHYSLDMVLSVGYRVKSAEGVKFRQWANDVLKRYLIEGVAINRRRLDGIGKVVRILSRSTDPLVAGAADVLSTYLPSLRLLRDYDAGSISASPKATPRWTLTVGEAREVIAGLRSAFPEDDLLGNERGGGLEAVIGAIYQSFGGHDLYSTVEEKAANLLYLTVKDHPLADGNKRTAAALFVTFLDRNGMLKDERGDPRISSNALAALSLMVSMSNPKEKDVMIALITRMVTGEAHA</sequence>
<dbReference type="PANTHER" id="PTHR35810">
    <property type="entry name" value="CYTOPLASMIC PROTEIN-RELATED"/>
    <property type="match status" value="1"/>
</dbReference>
<dbReference type="eggNOG" id="COG3654">
    <property type="taxonomic scope" value="Bacteria"/>
</dbReference>
<accession>A0A087BQL0</accession>
<dbReference type="AlphaFoldDB" id="A0A087BQL0"/>
<feature type="domain" description="Fido" evidence="1">
    <location>
        <begin position="182"/>
        <end position="326"/>
    </location>
</feature>
<gene>
    <name evidence="2" type="ORF">BMIN_1405</name>
</gene>
<name>A0A087BQL0_9BIFI</name>
<proteinExistence type="predicted"/>
<dbReference type="Proteomes" id="UP000029014">
    <property type="component" value="Unassembled WGS sequence"/>
</dbReference>
<dbReference type="InterPro" id="IPR011204">
    <property type="entry name" value="Virulence_RhuM-like"/>
</dbReference>
<organism evidence="2 3">
    <name type="scientific">Bifidobacterium minimum</name>
    <dbReference type="NCBI Taxonomy" id="1693"/>
    <lineage>
        <taxon>Bacteria</taxon>
        <taxon>Bacillati</taxon>
        <taxon>Actinomycetota</taxon>
        <taxon>Actinomycetes</taxon>
        <taxon>Bifidobacteriales</taxon>
        <taxon>Bifidobacteriaceae</taxon>
        <taxon>Bifidobacterium</taxon>
    </lineage>
</organism>
<dbReference type="InterPro" id="IPR003812">
    <property type="entry name" value="Fido"/>
</dbReference>
<dbReference type="eggNOG" id="COG3943">
    <property type="taxonomic scope" value="Bacteria"/>
</dbReference>
<dbReference type="EMBL" id="JGZD01000007">
    <property type="protein sequence ID" value="KFI73310.1"/>
    <property type="molecule type" value="Genomic_DNA"/>
</dbReference>
<protein>
    <recommendedName>
        <fullName evidence="1">Fido domain-containing protein</fullName>
    </recommendedName>
</protein>
<reference evidence="2 3" key="1">
    <citation type="submission" date="2014-03" db="EMBL/GenBank/DDBJ databases">
        <title>Genomics of Bifidobacteria.</title>
        <authorList>
            <person name="Ventura M."/>
            <person name="Milani C."/>
            <person name="Lugli G.A."/>
        </authorList>
    </citation>
    <scope>NUCLEOTIDE SEQUENCE [LARGE SCALE GENOMIC DNA]</scope>
    <source>
        <strain evidence="2 3">LMG 11592</strain>
    </source>
</reference>
<dbReference type="Gene3D" id="1.20.120.1870">
    <property type="entry name" value="Fic/DOC protein, Fido domain"/>
    <property type="match status" value="1"/>
</dbReference>
<evidence type="ECO:0000259" key="1">
    <source>
        <dbReference type="PROSITE" id="PS51459"/>
    </source>
</evidence>